<dbReference type="InterPro" id="IPR005561">
    <property type="entry name" value="ANTAR"/>
</dbReference>
<dbReference type="InterPro" id="IPR036388">
    <property type="entry name" value="WH-like_DNA-bd_sf"/>
</dbReference>
<dbReference type="Pfam" id="PF03861">
    <property type="entry name" value="ANTAR"/>
    <property type="match status" value="1"/>
</dbReference>
<dbReference type="Proteomes" id="UP001500279">
    <property type="component" value="Unassembled WGS sequence"/>
</dbReference>
<evidence type="ECO:0000313" key="2">
    <source>
        <dbReference type="EMBL" id="GAA0760689.1"/>
    </source>
</evidence>
<dbReference type="EMBL" id="BAAAEW010000026">
    <property type="protein sequence ID" value="GAA0760689.1"/>
    <property type="molecule type" value="Genomic_DNA"/>
</dbReference>
<dbReference type="PROSITE" id="PS50921">
    <property type="entry name" value="ANTAR"/>
    <property type="match status" value="1"/>
</dbReference>
<organism evidence="2 3">
    <name type="scientific">Ideonella azotifigens</name>
    <dbReference type="NCBI Taxonomy" id="513160"/>
    <lineage>
        <taxon>Bacteria</taxon>
        <taxon>Pseudomonadati</taxon>
        <taxon>Pseudomonadota</taxon>
        <taxon>Betaproteobacteria</taxon>
        <taxon>Burkholderiales</taxon>
        <taxon>Sphaerotilaceae</taxon>
        <taxon>Ideonella</taxon>
    </lineage>
</organism>
<sequence length="209" mass="22884">MGKPELRLAVITMATSIPDLADEEGWDEALRLRALIRGLELGGYRIAGLLGADAQLPEKLAALAPDVLIVDAESGARDAIEHVVWASRDAPRPIVLFTEEHDPTHVREALAAGVVAYVVAGLAPERVRPVIDVAIARFEHEQQLRTELAAAKGQLAEREIVNRAKALLMQRHGLEEPQAYARLRKTAMNQGQTIAEISRRLLELADLFS</sequence>
<gene>
    <name evidence="2" type="ORF">GCM10009107_43460</name>
</gene>
<dbReference type="SUPFAM" id="SSF52172">
    <property type="entry name" value="CheY-like"/>
    <property type="match status" value="1"/>
</dbReference>
<name>A0ABN1KAY2_9BURK</name>
<dbReference type="RefSeq" id="WP_231009986.1">
    <property type="nucleotide sequence ID" value="NZ_BAAAEW010000026.1"/>
</dbReference>
<evidence type="ECO:0000313" key="3">
    <source>
        <dbReference type="Proteomes" id="UP001500279"/>
    </source>
</evidence>
<dbReference type="PIRSF" id="PIRSF036382">
    <property type="entry name" value="RR_antiterm"/>
    <property type="match status" value="1"/>
</dbReference>
<protein>
    <submittedName>
        <fullName evidence="2">ANTAR domain-containing protein</fullName>
    </submittedName>
</protein>
<keyword evidence="3" id="KW-1185">Reference proteome</keyword>
<comment type="caution">
    <text evidence="2">The sequence shown here is derived from an EMBL/GenBank/DDBJ whole genome shotgun (WGS) entry which is preliminary data.</text>
</comment>
<dbReference type="Gene3D" id="3.40.50.2300">
    <property type="match status" value="1"/>
</dbReference>
<accession>A0ABN1KAY2</accession>
<dbReference type="InterPro" id="IPR008327">
    <property type="entry name" value="Sig_transdc_resp-reg_antiterm"/>
</dbReference>
<dbReference type="InterPro" id="IPR011006">
    <property type="entry name" value="CheY-like_superfamily"/>
</dbReference>
<evidence type="ECO:0000259" key="1">
    <source>
        <dbReference type="PROSITE" id="PS50921"/>
    </source>
</evidence>
<reference evidence="2 3" key="1">
    <citation type="journal article" date="2019" name="Int. J. Syst. Evol. Microbiol.">
        <title>The Global Catalogue of Microorganisms (GCM) 10K type strain sequencing project: providing services to taxonomists for standard genome sequencing and annotation.</title>
        <authorList>
            <consortium name="The Broad Institute Genomics Platform"/>
            <consortium name="The Broad Institute Genome Sequencing Center for Infectious Disease"/>
            <person name="Wu L."/>
            <person name="Ma J."/>
        </authorList>
    </citation>
    <scope>NUCLEOTIDE SEQUENCE [LARGE SCALE GENOMIC DNA]</scope>
    <source>
        <strain evidence="2 3">JCM 15503</strain>
    </source>
</reference>
<feature type="domain" description="ANTAR" evidence="1">
    <location>
        <begin position="141"/>
        <end position="202"/>
    </location>
</feature>
<dbReference type="SMART" id="SM01012">
    <property type="entry name" value="ANTAR"/>
    <property type="match status" value="1"/>
</dbReference>
<dbReference type="Gene3D" id="1.10.10.10">
    <property type="entry name" value="Winged helix-like DNA-binding domain superfamily/Winged helix DNA-binding domain"/>
    <property type="match status" value="1"/>
</dbReference>
<proteinExistence type="predicted"/>